<accession>A0ABD0PPH7</accession>
<keyword evidence="2" id="KW-1185">Reference proteome</keyword>
<evidence type="ECO:0000313" key="2">
    <source>
        <dbReference type="Proteomes" id="UP001529510"/>
    </source>
</evidence>
<dbReference type="AlphaFoldDB" id="A0ABD0PPH7"/>
<protein>
    <submittedName>
        <fullName evidence="1">Uncharacterized protein</fullName>
    </submittedName>
</protein>
<dbReference type="Proteomes" id="UP001529510">
    <property type="component" value="Unassembled WGS sequence"/>
</dbReference>
<reference evidence="1 2" key="1">
    <citation type="submission" date="2024-05" db="EMBL/GenBank/DDBJ databases">
        <title>Genome sequencing and assembly of Indian major carp, Cirrhinus mrigala (Hamilton, 1822).</title>
        <authorList>
            <person name="Mohindra V."/>
            <person name="Chowdhury L.M."/>
            <person name="Lal K."/>
            <person name="Jena J.K."/>
        </authorList>
    </citation>
    <scope>NUCLEOTIDE SEQUENCE [LARGE SCALE GENOMIC DNA]</scope>
    <source>
        <strain evidence="1">CM1030</strain>
        <tissue evidence="1">Blood</tissue>
    </source>
</reference>
<name>A0ABD0PPH7_CIRMR</name>
<organism evidence="1 2">
    <name type="scientific">Cirrhinus mrigala</name>
    <name type="common">Mrigala</name>
    <dbReference type="NCBI Taxonomy" id="683832"/>
    <lineage>
        <taxon>Eukaryota</taxon>
        <taxon>Metazoa</taxon>
        <taxon>Chordata</taxon>
        <taxon>Craniata</taxon>
        <taxon>Vertebrata</taxon>
        <taxon>Euteleostomi</taxon>
        <taxon>Actinopterygii</taxon>
        <taxon>Neopterygii</taxon>
        <taxon>Teleostei</taxon>
        <taxon>Ostariophysi</taxon>
        <taxon>Cypriniformes</taxon>
        <taxon>Cyprinidae</taxon>
        <taxon>Labeoninae</taxon>
        <taxon>Labeonini</taxon>
        <taxon>Cirrhinus</taxon>
    </lineage>
</organism>
<sequence>GNGDFGDWNAFPTAQPAIPAAQPVNPAGIDLFSGLQAAPAPAPAPVSTAPSSDLFDLMGSSQTANFGTSQSMNFSMTTSQTIG</sequence>
<evidence type="ECO:0000313" key="1">
    <source>
        <dbReference type="EMBL" id="KAL0175922.1"/>
    </source>
</evidence>
<dbReference type="EMBL" id="JAMKFB020000014">
    <property type="protein sequence ID" value="KAL0175922.1"/>
    <property type="molecule type" value="Genomic_DNA"/>
</dbReference>
<feature type="non-terminal residue" evidence="1">
    <location>
        <position position="83"/>
    </location>
</feature>
<gene>
    <name evidence="1" type="ORF">M9458_028252</name>
</gene>
<comment type="caution">
    <text evidence="1">The sequence shown here is derived from an EMBL/GenBank/DDBJ whole genome shotgun (WGS) entry which is preliminary data.</text>
</comment>
<feature type="non-terminal residue" evidence="1">
    <location>
        <position position="1"/>
    </location>
</feature>
<proteinExistence type="predicted"/>